<dbReference type="FunFam" id="1.20.810.10:FF:000002">
    <property type="entry name" value="Cytochrome b"/>
    <property type="match status" value="1"/>
</dbReference>
<keyword evidence="10" id="KW-0999">Mitochondrion inner membrane</keyword>
<dbReference type="InterPro" id="IPR030689">
    <property type="entry name" value="Cytochrome_b"/>
</dbReference>
<accession>A0A7S8CUZ8</accession>
<dbReference type="InterPro" id="IPR027387">
    <property type="entry name" value="Cytb/b6-like_sf"/>
</dbReference>
<dbReference type="EMBL" id="MN781132">
    <property type="protein sequence ID" value="QPC56733.1"/>
    <property type="molecule type" value="Genomic_DNA"/>
</dbReference>
<evidence type="ECO:0000256" key="2">
    <source>
        <dbReference type="ARBA" id="ARBA00004448"/>
    </source>
</evidence>
<dbReference type="PIRSF" id="PIRSF038885">
    <property type="entry name" value="COB"/>
    <property type="match status" value="1"/>
</dbReference>
<feature type="transmembrane region" description="Helical" evidence="20">
    <location>
        <begin position="111"/>
        <end position="134"/>
    </location>
</feature>
<comment type="similarity">
    <text evidence="17 20">Belongs to the cytochrome b family.</text>
</comment>
<dbReference type="InterPro" id="IPR048260">
    <property type="entry name" value="Cytochrome_b_C_euk/bac"/>
</dbReference>
<evidence type="ECO:0000256" key="15">
    <source>
        <dbReference type="ARBA" id="ARBA00023128"/>
    </source>
</evidence>
<evidence type="ECO:0000259" key="22">
    <source>
        <dbReference type="PROSITE" id="PS51003"/>
    </source>
</evidence>
<dbReference type="InterPro" id="IPR048259">
    <property type="entry name" value="Cytochrome_b_N_euk/bac"/>
</dbReference>
<feature type="binding site" evidence="18">
    <location>
        <position position="202"/>
    </location>
    <ligand>
        <name>a ubiquinone</name>
        <dbReference type="ChEBI" id="CHEBI:16389"/>
    </ligand>
</feature>
<dbReference type="GO" id="GO:0046872">
    <property type="term" value="F:metal ion binding"/>
    <property type="evidence" value="ECO:0007669"/>
    <property type="project" value="UniProtKB-UniRule"/>
</dbReference>
<comment type="function">
    <text evidence="1 20">Component of the ubiquinol-cytochrome c reductase complex (complex III or cytochrome b-c1 complex) that is part of the mitochondrial respiratory chain. The b-c1 complex mediates electron transfer from ubiquinol to cytochrome c. Contributes to the generation of a proton gradient across the mitochondrial membrane that is then used for ATP synthesis.</text>
</comment>
<evidence type="ECO:0000256" key="13">
    <source>
        <dbReference type="ARBA" id="ARBA00023004"/>
    </source>
</evidence>
<dbReference type="InterPro" id="IPR036150">
    <property type="entry name" value="Cyt_b/b6_C_sf"/>
</dbReference>
<organism evidence="23">
    <name type="scientific">Eretes sticticus</name>
    <name type="common">Predaceous diving beetle</name>
    <dbReference type="NCBI Taxonomy" id="107803"/>
    <lineage>
        <taxon>Eukaryota</taxon>
        <taxon>Metazoa</taxon>
        <taxon>Ecdysozoa</taxon>
        <taxon>Arthropoda</taxon>
        <taxon>Hexapoda</taxon>
        <taxon>Insecta</taxon>
        <taxon>Pterygota</taxon>
        <taxon>Neoptera</taxon>
        <taxon>Endopterygota</taxon>
        <taxon>Coleoptera</taxon>
        <taxon>Adephaga</taxon>
        <taxon>Dytiscoidea</taxon>
        <taxon>Dytiscidae</taxon>
        <taxon>Dytiscinae</taxon>
        <taxon>Eretini</taxon>
        <taxon>Eretes</taxon>
    </lineage>
</organism>
<feature type="binding site" description="axial binding residue" evidence="19">
    <location>
        <position position="197"/>
    </location>
    <ligand>
        <name>heme b</name>
        <dbReference type="ChEBI" id="CHEBI:60344"/>
        <label>b566</label>
    </ligand>
    <ligandPart>
        <name>Fe</name>
        <dbReference type="ChEBI" id="CHEBI:18248"/>
    </ligandPart>
</feature>
<evidence type="ECO:0000256" key="5">
    <source>
        <dbReference type="ARBA" id="ARBA00022448"/>
    </source>
</evidence>
<evidence type="ECO:0000256" key="11">
    <source>
        <dbReference type="ARBA" id="ARBA00022982"/>
    </source>
</evidence>
<feature type="binding site" description="axial binding residue" evidence="19">
    <location>
        <position position="98"/>
    </location>
    <ligand>
        <name>heme b</name>
        <dbReference type="ChEBI" id="CHEBI:60344"/>
        <label>b566</label>
    </ligand>
    <ligandPart>
        <name>Fe</name>
        <dbReference type="ChEBI" id="CHEBI:18248"/>
    </ligandPart>
</feature>
<keyword evidence="8 20" id="KW-0812">Transmembrane</keyword>
<comment type="cofactor">
    <cofactor evidence="20">
        <name>heme b</name>
        <dbReference type="ChEBI" id="CHEBI:60344"/>
    </cofactor>
    <text evidence="20">Binds 2 heme groups non-covalently.</text>
</comment>
<name>A0A7S8CUZ8_EREST</name>
<feature type="transmembrane region" description="Helical" evidence="20">
    <location>
        <begin position="230"/>
        <end position="251"/>
    </location>
</feature>
<keyword evidence="7 20" id="KW-0679">Respiratory chain</keyword>
<evidence type="ECO:0000256" key="8">
    <source>
        <dbReference type="ARBA" id="ARBA00022692"/>
    </source>
</evidence>
<evidence type="ECO:0000256" key="19">
    <source>
        <dbReference type="PIRSR" id="PIRSR038885-2"/>
    </source>
</evidence>
<keyword evidence="16 20" id="KW-0472">Membrane</keyword>
<evidence type="ECO:0000256" key="1">
    <source>
        <dbReference type="ARBA" id="ARBA00002566"/>
    </source>
</evidence>
<feature type="transmembrane region" description="Helical" evidence="20">
    <location>
        <begin position="78"/>
        <end position="99"/>
    </location>
</feature>
<keyword evidence="6 19" id="KW-0349">Heme</keyword>
<evidence type="ECO:0000256" key="6">
    <source>
        <dbReference type="ARBA" id="ARBA00022617"/>
    </source>
</evidence>
<dbReference type="InterPro" id="IPR016174">
    <property type="entry name" value="Di-haem_cyt_TM"/>
</dbReference>
<protein>
    <recommendedName>
        <fullName evidence="4 20">Cytochrome b</fullName>
    </recommendedName>
</protein>
<reference evidence="23" key="1">
    <citation type="journal article" date="2020" name="Kun Chong Xue Bao">
        <title>Phylogeny of hydradephagan water beetles (Coleoptera: Adephaga) inferred with mitochondrial genome sequences.</title>
        <authorList>
            <person name="Tian T."/>
            <person name="Yuan H."/>
            <person name="Chen B."/>
        </authorList>
    </citation>
    <scope>NUCLEOTIDE SEQUENCE</scope>
</reference>
<dbReference type="CDD" id="cd00290">
    <property type="entry name" value="cytochrome_b_C"/>
    <property type="match status" value="1"/>
</dbReference>
<dbReference type="CDD" id="cd00284">
    <property type="entry name" value="Cytochrome_b_N"/>
    <property type="match status" value="1"/>
</dbReference>
<dbReference type="PROSITE" id="PS51003">
    <property type="entry name" value="CYTB_CTER"/>
    <property type="match status" value="1"/>
</dbReference>
<feature type="transmembrane region" description="Helical" evidence="20">
    <location>
        <begin position="141"/>
        <end position="166"/>
    </location>
</feature>
<geneLocation type="mitochondrion" evidence="23"/>
<evidence type="ECO:0000256" key="9">
    <source>
        <dbReference type="ARBA" id="ARBA00022723"/>
    </source>
</evidence>
<evidence type="ECO:0000256" key="16">
    <source>
        <dbReference type="ARBA" id="ARBA00023136"/>
    </source>
</evidence>
<dbReference type="GO" id="GO:0016491">
    <property type="term" value="F:oxidoreductase activity"/>
    <property type="evidence" value="ECO:0007669"/>
    <property type="project" value="UniProtKB-UniRule"/>
</dbReference>
<proteinExistence type="inferred from homology"/>
<dbReference type="GO" id="GO:0008121">
    <property type="term" value="F:quinol-cytochrome-c reductase activity"/>
    <property type="evidence" value="ECO:0007669"/>
    <property type="project" value="InterPro"/>
</dbReference>
<evidence type="ECO:0000256" key="4">
    <source>
        <dbReference type="ARBA" id="ARBA00013531"/>
    </source>
</evidence>
<evidence type="ECO:0000256" key="7">
    <source>
        <dbReference type="ARBA" id="ARBA00022660"/>
    </source>
</evidence>
<feature type="domain" description="Cytochrome b/b6 N-terminal region profile" evidence="21">
    <location>
        <begin position="1"/>
        <end position="210"/>
    </location>
</feature>
<keyword evidence="12 20" id="KW-1133">Transmembrane helix</keyword>
<keyword evidence="5 20" id="KW-0813">Transport</keyword>
<evidence type="ECO:0000256" key="3">
    <source>
        <dbReference type="ARBA" id="ARBA00011649"/>
    </source>
</evidence>
<keyword evidence="11 20" id="KW-0249">Electron transport</keyword>
<dbReference type="PANTHER" id="PTHR19271:SF16">
    <property type="entry name" value="CYTOCHROME B"/>
    <property type="match status" value="1"/>
</dbReference>
<evidence type="ECO:0000256" key="14">
    <source>
        <dbReference type="ARBA" id="ARBA00023075"/>
    </source>
</evidence>
<dbReference type="PROSITE" id="PS51002">
    <property type="entry name" value="CYTB_NTER"/>
    <property type="match status" value="1"/>
</dbReference>
<evidence type="ECO:0000313" key="23">
    <source>
        <dbReference type="EMBL" id="QPC56733.1"/>
    </source>
</evidence>
<feature type="transmembrane region" description="Helical" evidence="20">
    <location>
        <begin position="320"/>
        <end position="341"/>
    </location>
</feature>
<feature type="binding site" description="axial binding residue" evidence="19">
    <location>
        <position position="84"/>
    </location>
    <ligand>
        <name>heme b</name>
        <dbReference type="ChEBI" id="CHEBI:60344"/>
        <label>b562</label>
    </ligand>
    <ligandPart>
        <name>Fe</name>
        <dbReference type="ChEBI" id="CHEBI:18248"/>
    </ligandPart>
</feature>
<feature type="transmembrane region" description="Helical" evidence="20">
    <location>
        <begin position="31"/>
        <end position="57"/>
    </location>
</feature>
<dbReference type="AlphaFoldDB" id="A0A7S8CUZ8"/>
<comment type="subunit">
    <text evidence="3">The main subunits of complex b-c1 are: cytochrome b, cytochrome c1 and the Rieske protein.</text>
</comment>
<dbReference type="GO" id="GO:0045275">
    <property type="term" value="C:respiratory chain complex III"/>
    <property type="evidence" value="ECO:0007669"/>
    <property type="project" value="InterPro"/>
</dbReference>
<dbReference type="Gene3D" id="1.20.810.10">
    <property type="entry name" value="Cytochrome Bc1 Complex, Chain C"/>
    <property type="match status" value="1"/>
</dbReference>
<dbReference type="SUPFAM" id="SSF81648">
    <property type="entry name" value="a domain/subunit of cytochrome bc1 complex (Ubiquinol-cytochrome c reductase)"/>
    <property type="match status" value="1"/>
</dbReference>
<comment type="subcellular location">
    <subcellularLocation>
        <location evidence="2">Mitochondrion inner membrane</location>
        <topology evidence="2">Multi-pass membrane protein</topology>
    </subcellularLocation>
</comment>
<dbReference type="InterPro" id="IPR005797">
    <property type="entry name" value="Cyt_b/b6_N"/>
</dbReference>
<evidence type="ECO:0000256" key="20">
    <source>
        <dbReference type="RuleBase" id="RU362117"/>
    </source>
</evidence>
<dbReference type="SUPFAM" id="SSF81342">
    <property type="entry name" value="Transmembrane di-heme cytochromes"/>
    <property type="match status" value="1"/>
</dbReference>
<keyword evidence="13 19" id="KW-0408">Iron</keyword>
<evidence type="ECO:0000259" key="21">
    <source>
        <dbReference type="PROSITE" id="PS51002"/>
    </source>
</evidence>
<comment type="cofactor">
    <cofactor evidence="19">
        <name>heme</name>
        <dbReference type="ChEBI" id="CHEBI:30413"/>
    </cofactor>
    <text evidence="19">Binds 2 heme groups non-covalently.</text>
</comment>
<keyword evidence="14" id="KW-0830">Ubiquinone</keyword>
<feature type="transmembrane region" description="Helical" evidence="20">
    <location>
        <begin position="348"/>
        <end position="370"/>
    </location>
</feature>
<keyword evidence="15 20" id="KW-0496">Mitochondrion</keyword>
<evidence type="ECO:0000256" key="10">
    <source>
        <dbReference type="ARBA" id="ARBA00022792"/>
    </source>
</evidence>
<feature type="domain" description="Cytochrome b/b6 C-terminal region profile" evidence="22">
    <location>
        <begin position="211"/>
        <end position="378"/>
    </location>
</feature>
<gene>
    <name evidence="23" type="primary">cob</name>
</gene>
<dbReference type="GO" id="GO:0006122">
    <property type="term" value="P:mitochondrial electron transport, ubiquinol to cytochrome c"/>
    <property type="evidence" value="ECO:0007669"/>
    <property type="project" value="TreeGrafter"/>
</dbReference>
<feature type="binding site" description="axial binding residue" evidence="19">
    <location>
        <position position="183"/>
    </location>
    <ligand>
        <name>heme b</name>
        <dbReference type="ChEBI" id="CHEBI:60344"/>
        <label>b562</label>
    </ligand>
    <ligandPart>
        <name>Fe</name>
        <dbReference type="ChEBI" id="CHEBI:18248"/>
    </ligandPart>
</feature>
<dbReference type="InterPro" id="IPR005798">
    <property type="entry name" value="Cyt_b/b6_C"/>
</dbReference>
<feature type="transmembrane region" description="Helical" evidence="20">
    <location>
        <begin position="289"/>
        <end position="308"/>
    </location>
</feature>
<dbReference type="PANTHER" id="PTHR19271">
    <property type="entry name" value="CYTOCHROME B"/>
    <property type="match status" value="1"/>
</dbReference>
<dbReference type="GO" id="GO:0005743">
    <property type="term" value="C:mitochondrial inner membrane"/>
    <property type="evidence" value="ECO:0007669"/>
    <property type="project" value="UniProtKB-SubCell"/>
</dbReference>
<evidence type="ECO:0000256" key="17">
    <source>
        <dbReference type="ARBA" id="ARBA00061233"/>
    </source>
</evidence>
<feature type="transmembrane region" description="Helical" evidence="20">
    <location>
        <begin position="178"/>
        <end position="201"/>
    </location>
</feature>
<sequence length="378" mass="43361">MNKPMRMTHPLFKIVNGALIDLPTPSNISLWWNFGSLLGLCLMIQIITGIFLAMHYTANIELAFYSVNHICRDVNYGWLMRTLHANGASFFFICIYLHIGRGMYYGSYKLMHTWMVGVIILFLVMGTAFMGYVLPWGQMSFWGATVITNLLSAIPYLGTMLVQWVWGGFAVDNATLTRFFTIHFLLPFIIAAMVMIHLLFLHQTGSNNPLGTNSNMDKIPFHPYFSFKDIMGFIMLLMTLTLLTLLNPYLLGDPDNFTPANPLVTPVHIQPEWYFLFAYAILRSIPNKLGGVIALVASILILMILPFTNKSNFQSLKFYPINQILFWIFAMIVVLLTWIGMRAVEDPYILTGQILTILYFSYFIINPLMFKLWDNLLY</sequence>
<dbReference type="Pfam" id="PF00033">
    <property type="entry name" value="Cytochrome_B"/>
    <property type="match status" value="1"/>
</dbReference>
<evidence type="ECO:0000256" key="18">
    <source>
        <dbReference type="PIRSR" id="PIRSR038885-1"/>
    </source>
</evidence>
<evidence type="ECO:0000256" key="12">
    <source>
        <dbReference type="ARBA" id="ARBA00022989"/>
    </source>
</evidence>
<dbReference type="Pfam" id="PF00032">
    <property type="entry name" value="Cytochrom_B_C"/>
    <property type="match status" value="1"/>
</dbReference>
<keyword evidence="9 19" id="KW-0479">Metal-binding</keyword>